<dbReference type="InterPro" id="IPR046945">
    <property type="entry name" value="RHMD-like"/>
</dbReference>
<dbReference type="InterPro" id="IPR029065">
    <property type="entry name" value="Enolase_C-like"/>
</dbReference>
<dbReference type="GO" id="GO:0009063">
    <property type="term" value="P:amino acid catabolic process"/>
    <property type="evidence" value="ECO:0007669"/>
    <property type="project" value="InterPro"/>
</dbReference>
<accession>A0A4V5UX11</accession>
<proteinExistence type="predicted"/>
<reference evidence="5 6" key="1">
    <citation type="submission" date="2019-04" db="EMBL/GenBank/DDBJ databases">
        <title>Herbidospora sp. NEAU-GS14.nov., a novel actinomycete isolated from soil.</title>
        <authorList>
            <person name="Han L."/>
        </authorList>
    </citation>
    <scope>NUCLEOTIDE SEQUENCE [LARGE SCALE GENOMIC DNA]</scope>
    <source>
        <strain evidence="5 6">NEAU-GS14</strain>
    </source>
</reference>
<evidence type="ECO:0000259" key="4">
    <source>
        <dbReference type="SMART" id="SM00922"/>
    </source>
</evidence>
<dbReference type="OrthoDB" id="9796450at2"/>
<dbReference type="Gene3D" id="3.20.20.120">
    <property type="entry name" value="Enolase-like C-terminal domain"/>
    <property type="match status" value="1"/>
</dbReference>
<dbReference type="Gene3D" id="3.30.390.10">
    <property type="entry name" value="Enolase-like, N-terminal domain"/>
    <property type="match status" value="1"/>
</dbReference>
<dbReference type="SFLD" id="SFLDG00179">
    <property type="entry name" value="mandelate_racemase"/>
    <property type="match status" value="1"/>
</dbReference>
<protein>
    <submittedName>
        <fullName evidence="5">Mandelate racemase</fullName>
    </submittedName>
</protein>
<dbReference type="SUPFAM" id="SSF51604">
    <property type="entry name" value="Enolase C-terminal domain-like"/>
    <property type="match status" value="1"/>
</dbReference>
<dbReference type="PANTHER" id="PTHR13794">
    <property type="entry name" value="ENOLASE SUPERFAMILY, MANDELATE RACEMASE"/>
    <property type="match status" value="1"/>
</dbReference>
<feature type="domain" description="Mandelate racemase/muconate lactonizing enzyme C-terminal" evidence="4">
    <location>
        <begin position="145"/>
        <end position="242"/>
    </location>
</feature>
<sequence>MEAETISRVRARPVVVPMARPLRTASGSATAAPLVLFDVVTGGGVTGRSYVFAYDAALLPALVSVAGELAPGLTGKSLAPGARMREFQARFRLPGLQGIAGMVVSGIEMALWDALGHLTGLPVATLLGGEPTPLRAYDSYGMMDPVQEEKALRGSVESGFRAVKIKLGHPDAARDAEVVRRVREIIGPDVDLMVDYNQSLTPQEARRRLGRLAEFGLYWVEEPVRAEDLAGHAYVRRTTDARIQTGENWWFPAGCRAAVTAGACDFAMFDIMKIGGFTGWTLAAGQAEAASLPVSSHLFVEASAHAMTVTPSADWVEHLDLAGPVVREPCRPVDGRITARGPGLGLVWDEDAVAAYRPRF</sequence>
<dbReference type="InterPro" id="IPR013342">
    <property type="entry name" value="Mandelate_racemase_C"/>
</dbReference>
<organism evidence="5 6">
    <name type="scientific">Herbidospora galbida</name>
    <dbReference type="NCBI Taxonomy" id="2575442"/>
    <lineage>
        <taxon>Bacteria</taxon>
        <taxon>Bacillati</taxon>
        <taxon>Actinomycetota</taxon>
        <taxon>Actinomycetes</taxon>
        <taxon>Streptosporangiales</taxon>
        <taxon>Streptosporangiaceae</taxon>
        <taxon>Herbidospora</taxon>
    </lineage>
</organism>
<dbReference type="PANTHER" id="PTHR13794:SF58">
    <property type="entry name" value="MITOCHONDRIAL ENOLASE SUPERFAMILY MEMBER 1"/>
    <property type="match status" value="1"/>
</dbReference>
<dbReference type="EMBL" id="SZQA01000060">
    <property type="protein sequence ID" value="TKK79013.1"/>
    <property type="molecule type" value="Genomic_DNA"/>
</dbReference>
<dbReference type="Pfam" id="PF02746">
    <property type="entry name" value="MR_MLE_N"/>
    <property type="match status" value="1"/>
</dbReference>
<evidence type="ECO:0000256" key="1">
    <source>
        <dbReference type="ARBA" id="ARBA00001946"/>
    </source>
</evidence>
<dbReference type="InterPro" id="IPR029017">
    <property type="entry name" value="Enolase-like_N"/>
</dbReference>
<gene>
    <name evidence="5" type="ORF">FDA94_36185</name>
</gene>
<name>A0A4V5UX11_9ACTN</name>
<evidence type="ECO:0000256" key="2">
    <source>
        <dbReference type="ARBA" id="ARBA00022723"/>
    </source>
</evidence>
<dbReference type="GO" id="GO:0000287">
    <property type="term" value="F:magnesium ion binding"/>
    <property type="evidence" value="ECO:0007669"/>
    <property type="project" value="TreeGrafter"/>
</dbReference>
<dbReference type="InterPro" id="IPR018110">
    <property type="entry name" value="Mandel_Rmase/mucon_lact_enz_CS"/>
</dbReference>
<dbReference type="RefSeq" id="WP_137251540.1">
    <property type="nucleotide sequence ID" value="NZ_SZQA01000060.1"/>
</dbReference>
<dbReference type="Proteomes" id="UP000308705">
    <property type="component" value="Unassembled WGS sequence"/>
</dbReference>
<dbReference type="InterPro" id="IPR036849">
    <property type="entry name" value="Enolase-like_C_sf"/>
</dbReference>
<dbReference type="SUPFAM" id="SSF54826">
    <property type="entry name" value="Enolase N-terminal domain-like"/>
    <property type="match status" value="1"/>
</dbReference>
<comment type="cofactor">
    <cofactor evidence="1">
        <name>Mg(2+)</name>
        <dbReference type="ChEBI" id="CHEBI:18420"/>
    </cofactor>
</comment>
<dbReference type="GO" id="GO:0016836">
    <property type="term" value="F:hydro-lyase activity"/>
    <property type="evidence" value="ECO:0007669"/>
    <property type="project" value="TreeGrafter"/>
</dbReference>
<comment type="caution">
    <text evidence="5">The sequence shown here is derived from an EMBL/GenBank/DDBJ whole genome shotgun (WGS) entry which is preliminary data.</text>
</comment>
<dbReference type="AlphaFoldDB" id="A0A4V5UX11"/>
<keyword evidence="2" id="KW-0479">Metal-binding</keyword>
<dbReference type="SMART" id="SM00922">
    <property type="entry name" value="MR_MLE"/>
    <property type="match status" value="1"/>
</dbReference>
<dbReference type="SFLD" id="SFLDS00001">
    <property type="entry name" value="Enolase"/>
    <property type="match status" value="1"/>
</dbReference>
<dbReference type="InterPro" id="IPR013341">
    <property type="entry name" value="Mandelate_racemase_N_dom"/>
</dbReference>
<keyword evidence="6" id="KW-1185">Reference proteome</keyword>
<evidence type="ECO:0000313" key="6">
    <source>
        <dbReference type="Proteomes" id="UP000308705"/>
    </source>
</evidence>
<evidence type="ECO:0000313" key="5">
    <source>
        <dbReference type="EMBL" id="TKK79013.1"/>
    </source>
</evidence>
<dbReference type="PROSITE" id="PS00909">
    <property type="entry name" value="MR_MLE_2"/>
    <property type="match status" value="1"/>
</dbReference>
<dbReference type="GO" id="GO:0016052">
    <property type="term" value="P:carbohydrate catabolic process"/>
    <property type="evidence" value="ECO:0007669"/>
    <property type="project" value="TreeGrafter"/>
</dbReference>
<evidence type="ECO:0000256" key="3">
    <source>
        <dbReference type="ARBA" id="ARBA00022842"/>
    </source>
</evidence>
<keyword evidence="3" id="KW-0460">Magnesium</keyword>
<dbReference type="Pfam" id="PF13378">
    <property type="entry name" value="MR_MLE_C"/>
    <property type="match status" value="1"/>
</dbReference>